<dbReference type="EMBL" id="LAZR01002892">
    <property type="protein sequence ID" value="KKN24313.1"/>
    <property type="molecule type" value="Genomic_DNA"/>
</dbReference>
<name>A0A0F9S4S3_9ZZZZ</name>
<organism evidence="1">
    <name type="scientific">marine sediment metagenome</name>
    <dbReference type="NCBI Taxonomy" id="412755"/>
    <lineage>
        <taxon>unclassified sequences</taxon>
        <taxon>metagenomes</taxon>
        <taxon>ecological metagenomes</taxon>
    </lineage>
</organism>
<protein>
    <submittedName>
        <fullName evidence="1">Uncharacterized protein</fullName>
    </submittedName>
</protein>
<comment type="caution">
    <text evidence="1">The sequence shown here is derived from an EMBL/GenBank/DDBJ whole genome shotgun (WGS) entry which is preliminary data.</text>
</comment>
<reference evidence="1" key="1">
    <citation type="journal article" date="2015" name="Nature">
        <title>Complex archaea that bridge the gap between prokaryotes and eukaryotes.</title>
        <authorList>
            <person name="Spang A."/>
            <person name="Saw J.H."/>
            <person name="Jorgensen S.L."/>
            <person name="Zaremba-Niedzwiedzka K."/>
            <person name="Martijn J."/>
            <person name="Lind A.E."/>
            <person name="van Eijk R."/>
            <person name="Schleper C."/>
            <person name="Guy L."/>
            <person name="Ettema T.J."/>
        </authorList>
    </citation>
    <scope>NUCLEOTIDE SEQUENCE</scope>
</reference>
<gene>
    <name evidence="1" type="ORF">LCGC14_0896210</name>
</gene>
<dbReference type="AlphaFoldDB" id="A0A0F9S4S3"/>
<accession>A0A0F9S4S3</accession>
<sequence>MPIKPRNVADTDMITEFRFKDGSPSWHGVTISMCGHCGSVPNFNYHSALRGYRDTAKIDCRCGAMAQGDNPAMVVNQWNTVQEETAQWSYESRECLRCYGGVAVCTGDRLNAKLTCSNAECGYSAVAPSVSAAWATWQNTTDIEKRHPCPRCSAAPRVVKANDGTQRFRAECSKLCTGSKNKLINTAWWSTKAAAWKAWRYRVRPGGGTKKKPVSNTVESKAKANDELPSCPHCSGAAKIHCRTVVGTQEIEFWVACVNGCVKGGKYPSAAAAKQDWAVWVKVRKANNMTSTDPLPCLCGEQPVPMDYAGPPYWYECPDCTRYLDASTKENNDPACTSQPEALHNWNRWVKQNTKQDDVKGAQKQPEQNKPVWYCCADPNCRFEILSPTRPARCHNCSGQGFTVHKLRTNSEDNSVINNKIWKCNSCGYSITLPPHHSPQLCRCGATNWNVIEPKEDSTMQDIRDAFNRTNDVATGSIKQGAQQAIGTAAQKAIMQQVRKLLADNFPEEFYQTPFGEALIDGGACYMVQFCANAFPTMPAAKEAREYSAAALTGVSAKAFAPMMLMAQELLLGVAEQAKLAGLTPAAVPPTNTNDKPEE</sequence>
<proteinExistence type="predicted"/>
<evidence type="ECO:0000313" key="1">
    <source>
        <dbReference type="EMBL" id="KKN24313.1"/>
    </source>
</evidence>